<feature type="region of interest" description="Disordered" evidence="1">
    <location>
        <begin position="17"/>
        <end position="37"/>
    </location>
</feature>
<proteinExistence type="predicted"/>
<protein>
    <submittedName>
        <fullName evidence="2">Uncharacterized protein</fullName>
    </submittedName>
</protein>
<sequence length="71" mass="7669">MRFLAHSLATLGHETAASATTSITRKAAPLQGGNEKATKRQQLKKALLSDIGFIWSTLQDLVFSVGNTRRG</sequence>
<comment type="caution">
    <text evidence="2">The sequence shown here is derived from an EMBL/GenBank/DDBJ whole genome shotgun (WGS) entry which is preliminary data.</text>
</comment>
<name>A0A4Q8PE82_SALET</name>
<dbReference type="Proteomes" id="UP000291398">
    <property type="component" value="Unassembled WGS sequence"/>
</dbReference>
<evidence type="ECO:0000256" key="1">
    <source>
        <dbReference type="SAM" id="MobiDB-lite"/>
    </source>
</evidence>
<accession>A0A4Q8PE82</accession>
<evidence type="ECO:0000313" key="3">
    <source>
        <dbReference type="Proteomes" id="UP000291398"/>
    </source>
</evidence>
<evidence type="ECO:0000313" key="2">
    <source>
        <dbReference type="EMBL" id="TAD36613.1"/>
    </source>
</evidence>
<reference evidence="2 3" key="1">
    <citation type="submission" date="2018-04" db="EMBL/GenBank/DDBJ databases">
        <title>Comparative genomic analysis of various Salmonella enterica serotypes in Singapore.</title>
        <authorList>
            <person name="Kohli G.S."/>
            <person name="Zwe Y.H."/>
            <person name="Ding Y."/>
            <person name="Givskov M."/>
            <person name="Liang Y."/>
        </authorList>
    </citation>
    <scope>NUCLEOTIDE SEQUENCE [LARGE SCALE GENOMIC DNA]</scope>
    <source>
        <strain evidence="3">sg_m29</strain>
    </source>
</reference>
<dbReference type="AlphaFoldDB" id="A0A4Q8PE82"/>
<dbReference type="EMBL" id="QAUO01000008">
    <property type="protein sequence ID" value="TAD36613.1"/>
    <property type="molecule type" value="Genomic_DNA"/>
</dbReference>
<organism evidence="2 3">
    <name type="scientific">Salmonella enterica subsp. enterica serovar Brancaster</name>
    <dbReference type="NCBI Taxonomy" id="2511819"/>
    <lineage>
        <taxon>Bacteria</taxon>
        <taxon>Pseudomonadati</taxon>
        <taxon>Pseudomonadota</taxon>
        <taxon>Gammaproteobacteria</taxon>
        <taxon>Enterobacterales</taxon>
        <taxon>Enterobacteriaceae</taxon>
        <taxon>Salmonella</taxon>
    </lineage>
</organism>
<gene>
    <name evidence="2" type="ORF">DBZ80_01110</name>
</gene>